<dbReference type="SUPFAM" id="SSF49785">
    <property type="entry name" value="Galactose-binding domain-like"/>
    <property type="match status" value="1"/>
</dbReference>
<dbReference type="InterPro" id="IPR008979">
    <property type="entry name" value="Galactose-bd-like_sf"/>
</dbReference>
<protein>
    <submittedName>
        <fullName evidence="3">CIA30 family protein</fullName>
    </submittedName>
</protein>
<accession>A0ABP8BYT1</accession>
<dbReference type="InterPro" id="IPR013857">
    <property type="entry name" value="NADH-UbQ_OxRdtase-assoc_prot30"/>
</dbReference>
<evidence type="ECO:0000256" key="1">
    <source>
        <dbReference type="ARBA" id="ARBA00007884"/>
    </source>
</evidence>
<dbReference type="RefSeq" id="WP_344785838.1">
    <property type="nucleotide sequence ID" value="NZ_BAABCA010000001.1"/>
</dbReference>
<proteinExistence type="inferred from homology"/>
<evidence type="ECO:0000313" key="4">
    <source>
        <dbReference type="Proteomes" id="UP001501496"/>
    </source>
</evidence>
<gene>
    <name evidence="3" type="ORF">GCM10022291_00870</name>
</gene>
<dbReference type="Pfam" id="PF08547">
    <property type="entry name" value="CIA30"/>
    <property type="match status" value="1"/>
</dbReference>
<dbReference type="PANTHER" id="PTHR13194:SF19">
    <property type="entry name" value="NAD(P)-BINDING ROSSMANN-FOLD SUPERFAMILY PROTEIN"/>
    <property type="match status" value="1"/>
</dbReference>
<evidence type="ECO:0000313" key="3">
    <source>
        <dbReference type="EMBL" id="GAA4230514.1"/>
    </source>
</evidence>
<comment type="caution">
    <text evidence="3">The sequence shown here is derived from an EMBL/GenBank/DDBJ whole genome shotgun (WGS) entry which is preliminary data.</text>
</comment>
<keyword evidence="4" id="KW-1185">Reference proteome</keyword>
<sequence>MQTVTLFKFNKTSNIKNWKTINDGVMGGVSTGIFYLNEEGHGVYKGHISLQNNGGFSSLKYSFNTLNTEQHSKIILKVKGDGKTYQFRIKHKSSDRHSYIAYFNTSNKWQTICFNLSEMHPKFRGRKVNIPNYNKTNIEEIAFLIGNKKNETFKLLIDSIILI</sequence>
<dbReference type="PANTHER" id="PTHR13194">
    <property type="entry name" value="COMPLEX I INTERMEDIATE-ASSOCIATED PROTEIN 30"/>
    <property type="match status" value="1"/>
</dbReference>
<feature type="domain" description="NADH:ubiquinone oxidoreductase intermediate-associated protein 30" evidence="2">
    <location>
        <begin position="7"/>
        <end position="157"/>
    </location>
</feature>
<dbReference type="EMBL" id="BAABCA010000001">
    <property type="protein sequence ID" value="GAA4230514.1"/>
    <property type="molecule type" value="Genomic_DNA"/>
</dbReference>
<dbReference type="Proteomes" id="UP001501496">
    <property type="component" value="Unassembled WGS sequence"/>
</dbReference>
<dbReference type="InterPro" id="IPR039131">
    <property type="entry name" value="NDUFAF1"/>
</dbReference>
<evidence type="ECO:0000259" key="2">
    <source>
        <dbReference type="Pfam" id="PF08547"/>
    </source>
</evidence>
<dbReference type="Gene3D" id="2.60.120.260">
    <property type="entry name" value="Galactose-binding domain-like"/>
    <property type="match status" value="1"/>
</dbReference>
<reference evidence="4" key="1">
    <citation type="journal article" date="2019" name="Int. J. Syst. Evol. Microbiol.">
        <title>The Global Catalogue of Microorganisms (GCM) 10K type strain sequencing project: providing services to taxonomists for standard genome sequencing and annotation.</title>
        <authorList>
            <consortium name="The Broad Institute Genomics Platform"/>
            <consortium name="The Broad Institute Genome Sequencing Center for Infectious Disease"/>
            <person name="Wu L."/>
            <person name="Ma J."/>
        </authorList>
    </citation>
    <scope>NUCLEOTIDE SEQUENCE [LARGE SCALE GENOMIC DNA]</scope>
    <source>
        <strain evidence="4">JCM 17630</strain>
    </source>
</reference>
<name>A0ABP8BYT1_9FLAO</name>
<organism evidence="3 4">
    <name type="scientific">Postechiella marina</name>
    <dbReference type="NCBI Taxonomy" id="943941"/>
    <lineage>
        <taxon>Bacteria</taxon>
        <taxon>Pseudomonadati</taxon>
        <taxon>Bacteroidota</taxon>
        <taxon>Flavobacteriia</taxon>
        <taxon>Flavobacteriales</taxon>
        <taxon>Flavobacteriaceae</taxon>
        <taxon>Postechiella</taxon>
    </lineage>
</organism>
<comment type="similarity">
    <text evidence="1">Belongs to the CIA30 family.</text>
</comment>